<gene>
    <name evidence="1" type="ORF">J2Y69_002984</name>
</gene>
<protein>
    <submittedName>
        <fullName evidence="1">Uncharacterized protein</fullName>
    </submittedName>
</protein>
<comment type="caution">
    <text evidence="1">The sequence shown here is derived from an EMBL/GenBank/DDBJ whole genome shotgun (WGS) entry which is preliminary data.</text>
</comment>
<dbReference type="RefSeq" id="WP_310022113.1">
    <property type="nucleotide sequence ID" value="NZ_JAVDUM010000014.1"/>
</dbReference>
<sequence>MAEVSRRSVVKGAAWSVPVIAAAVAVPTATASPEVIPWNLQVEGSCSGLIGITSGGGFILTNTGSEPIPGGTVFAWTEQYDVTGELIWRSLSKSWVDNDTGLTWWDRSSDGFTFSRWSSWTSDDPWWAVIKTDRKSRTVTYVVPAEGFAPGARVSTGWQTALMHSTFSAKFVFTSGNGGAITGDESVEFRPNLIVGCNVQDPKSLSDEELAVLAPDLSAEELETLKQEIARQTP</sequence>
<name>A0ABU1SGF4_9MICO</name>
<keyword evidence="2" id="KW-1185">Reference proteome</keyword>
<evidence type="ECO:0000313" key="1">
    <source>
        <dbReference type="EMBL" id="MDR6868368.1"/>
    </source>
</evidence>
<organism evidence="1 2">
    <name type="scientific">Microbacterium resistens</name>
    <dbReference type="NCBI Taxonomy" id="156977"/>
    <lineage>
        <taxon>Bacteria</taxon>
        <taxon>Bacillati</taxon>
        <taxon>Actinomycetota</taxon>
        <taxon>Actinomycetes</taxon>
        <taxon>Micrococcales</taxon>
        <taxon>Microbacteriaceae</taxon>
        <taxon>Microbacterium</taxon>
    </lineage>
</organism>
<dbReference type="PROSITE" id="PS51318">
    <property type="entry name" value="TAT"/>
    <property type="match status" value="1"/>
</dbReference>
<dbReference type="Proteomes" id="UP001259347">
    <property type="component" value="Unassembled WGS sequence"/>
</dbReference>
<dbReference type="InterPro" id="IPR006311">
    <property type="entry name" value="TAT_signal"/>
</dbReference>
<evidence type="ECO:0000313" key="2">
    <source>
        <dbReference type="Proteomes" id="UP001259347"/>
    </source>
</evidence>
<accession>A0ABU1SGF4</accession>
<proteinExistence type="predicted"/>
<dbReference type="EMBL" id="JAVDUM010000014">
    <property type="protein sequence ID" value="MDR6868368.1"/>
    <property type="molecule type" value="Genomic_DNA"/>
</dbReference>
<reference evidence="1 2" key="1">
    <citation type="submission" date="2023-07" db="EMBL/GenBank/DDBJ databases">
        <title>Sorghum-associated microbial communities from plants grown in Nebraska, USA.</title>
        <authorList>
            <person name="Schachtman D."/>
        </authorList>
    </citation>
    <scope>NUCLEOTIDE SEQUENCE [LARGE SCALE GENOMIC DNA]</scope>
    <source>
        <strain evidence="1 2">2980</strain>
    </source>
</reference>